<evidence type="ECO:0008006" key="5">
    <source>
        <dbReference type="Google" id="ProtNLM"/>
    </source>
</evidence>
<dbReference type="RefSeq" id="WP_189579447.1">
    <property type="nucleotide sequence ID" value="NZ_BMYF01000005.1"/>
</dbReference>
<dbReference type="AlphaFoldDB" id="A0A8J3CVY6"/>
<proteinExistence type="predicted"/>
<reference evidence="3" key="1">
    <citation type="journal article" date="2014" name="Int. J. Syst. Evol. Microbiol.">
        <title>Complete genome sequence of Corynebacterium casei LMG S-19264T (=DSM 44701T), isolated from a smear-ripened cheese.</title>
        <authorList>
            <consortium name="US DOE Joint Genome Institute (JGI-PGF)"/>
            <person name="Walter F."/>
            <person name="Albersmeier A."/>
            <person name="Kalinowski J."/>
            <person name="Ruckert C."/>
        </authorList>
    </citation>
    <scope>NUCLEOTIDE SEQUENCE</scope>
    <source>
        <strain evidence="3">KCTC 23224</strain>
    </source>
</reference>
<comment type="caution">
    <text evidence="3">The sequence shown here is derived from an EMBL/GenBank/DDBJ whole genome shotgun (WGS) entry which is preliminary data.</text>
</comment>
<feature type="chain" id="PRO_5035254921" description="Porin" evidence="2">
    <location>
        <begin position="24"/>
        <end position="654"/>
    </location>
</feature>
<protein>
    <recommendedName>
        <fullName evidence="5">Porin</fullName>
    </recommendedName>
</protein>
<dbReference type="Pfam" id="PF14121">
    <property type="entry name" value="Porin_10"/>
    <property type="match status" value="1"/>
</dbReference>
<keyword evidence="2" id="KW-0732">Signal</keyword>
<gene>
    <name evidence="3" type="ORF">GCM10008106_10700</name>
</gene>
<evidence type="ECO:0000313" key="4">
    <source>
        <dbReference type="Proteomes" id="UP000642809"/>
    </source>
</evidence>
<sequence>MEKQIKYVFLLLSCIMLVSIAQAQRPLPGQNQGFPPNQGQNRELQGDPDQERGDQTGRKKLIDDSTKMVYGPKTTLYFLEKDIKRNRMKKYEVDTLLDNFHYYEPNAKSGWKFQDLGNVGSAAKPLFYQAPVMIGTTSGFHAYDLYYNSTDSMKYYDTKSPYTSMNAFYGGGNRNLLDIVFARNVNPRWNVGFNFHTIRARKTLNPNRRDDNLAEQNAYSLHTSYKSENDRYLLLASFSRMLHNVNEQGGIISPTIDENSLLFAYEDAKVWLRNSRASDLRQDIHLYHEYELVKGWQLYHVIDRRNQEVTFRTNLNSPDSAFFNRFNPERFNNLDSTFNNNQFLEWRNEVGFKGDLGPIYYNAFLKYRTGRMRSPFFVADNGFTEVSVGGALRGDISEQWRFEAEGEYLFPDAFRIKGLFVSPWLEASYTKALYRPTSFQQLARGNHHRWSNRFANTGLDQIQGMLKIDGRYFSIRPNLTLNRINNYVFFNQEQQATQSNAEVFMVIPGVRSSVNLRKKLFWESEVYYTLLEGEGANNFRIPSWFINSRVYYESPMFNDNLYVQIGIDGRFRDDFFADNYNPAMQQFFLQDEFNVFAYPIVDFFINARINRTRILFRFNHLNINTLQQPGYFVTPYYTGLRRVFDIGISWPLFD</sequence>
<feature type="compositionally biased region" description="Low complexity" evidence="1">
    <location>
        <begin position="28"/>
        <end position="41"/>
    </location>
</feature>
<dbReference type="Proteomes" id="UP000642809">
    <property type="component" value="Unassembled WGS sequence"/>
</dbReference>
<reference evidence="3" key="2">
    <citation type="submission" date="2020-09" db="EMBL/GenBank/DDBJ databases">
        <authorList>
            <person name="Sun Q."/>
            <person name="Kim S."/>
        </authorList>
    </citation>
    <scope>NUCLEOTIDE SEQUENCE</scope>
    <source>
        <strain evidence="3">KCTC 23224</strain>
    </source>
</reference>
<evidence type="ECO:0000256" key="2">
    <source>
        <dbReference type="SAM" id="SignalP"/>
    </source>
</evidence>
<evidence type="ECO:0000256" key="1">
    <source>
        <dbReference type="SAM" id="MobiDB-lite"/>
    </source>
</evidence>
<name>A0A8J3CVY6_9BACT</name>
<feature type="compositionally biased region" description="Basic and acidic residues" evidence="1">
    <location>
        <begin position="49"/>
        <end position="62"/>
    </location>
</feature>
<dbReference type="InterPro" id="IPR025631">
    <property type="entry name" value="Porin_10"/>
</dbReference>
<keyword evidence="4" id="KW-1185">Reference proteome</keyword>
<feature type="signal peptide" evidence="2">
    <location>
        <begin position="1"/>
        <end position="23"/>
    </location>
</feature>
<dbReference type="EMBL" id="BMYF01000005">
    <property type="protein sequence ID" value="GHB31677.1"/>
    <property type="molecule type" value="Genomic_DNA"/>
</dbReference>
<accession>A0A8J3CVY6</accession>
<feature type="region of interest" description="Disordered" evidence="1">
    <location>
        <begin position="28"/>
        <end position="62"/>
    </location>
</feature>
<organism evidence="3 4">
    <name type="scientific">Mongoliitalea lutea</name>
    <dbReference type="NCBI Taxonomy" id="849756"/>
    <lineage>
        <taxon>Bacteria</taxon>
        <taxon>Pseudomonadati</taxon>
        <taxon>Bacteroidota</taxon>
        <taxon>Cytophagia</taxon>
        <taxon>Cytophagales</taxon>
        <taxon>Cyclobacteriaceae</taxon>
        <taxon>Mongoliitalea</taxon>
    </lineage>
</organism>
<evidence type="ECO:0000313" key="3">
    <source>
        <dbReference type="EMBL" id="GHB31677.1"/>
    </source>
</evidence>